<organism evidence="7 8">
    <name type="scientific">Pontiella sulfatireligans</name>
    <dbReference type="NCBI Taxonomy" id="2750658"/>
    <lineage>
        <taxon>Bacteria</taxon>
        <taxon>Pseudomonadati</taxon>
        <taxon>Kiritimatiellota</taxon>
        <taxon>Kiritimatiellia</taxon>
        <taxon>Kiritimatiellales</taxon>
        <taxon>Pontiellaceae</taxon>
        <taxon>Pontiella</taxon>
    </lineage>
</organism>
<keyword evidence="3 7" id="KW-0418">Kinase</keyword>
<dbReference type="RefSeq" id="WP_136060653.1">
    <property type="nucleotide sequence ID" value="NZ_CAAHFH010000001.1"/>
</dbReference>
<dbReference type="Pfam" id="PF00069">
    <property type="entry name" value="Pkinase"/>
    <property type="match status" value="1"/>
</dbReference>
<keyword evidence="8" id="KW-1185">Reference proteome</keyword>
<dbReference type="Gene3D" id="1.10.510.10">
    <property type="entry name" value="Transferase(Phosphotransferase) domain 1"/>
    <property type="match status" value="1"/>
</dbReference>
<evidence type="ECO:0000256" key="1">
    <source>
        <dbReference type="ARBA" id="ARBA00022679"/>
    </source>
</evidence>
<protein>
    <submittedName>
        <fullName evidence="7">Serine/threonine-protein kinase PknD</fullName>
    </submittedName>
</protein>
<gene>
    <name evidence="7" type="primary">pknD_11</name>
    <name evidence="7" type="ORF">SCARR_01295</name>
</gene>
<reference evidence="7 8" key="1">
    <citation type="submission" date="2019-04" db="EMBL/GenBank/DDBJ databases">
        <authorList>
            <person name="Van Vliet M D."/>
        </authorList>
    </citation>
    <scope>NUCLEOTIDE SEQUENCE [LARGE SCALE GENOMIC DNA]</scope>
    <source>
        <strain evidence="7 8">F21</strain>
    </source>
</reference>
<dbReference type="AlphaFoldDB" id="A0A6C2UGH8"/>
<proteinExistence type="predicted"/>
<evidence type="ECO:0000256" key="2">
    <source>
        <dbReference type="ARBA" id="ARBA00022741"/>
    </source>
</evidence>
<evidence type="ECO:0000256" key="5">
    <source>
        <dbReference type="SAM" id="Phobius"/>
    </source>
</evidence>
<evidence type="ECO:0000256" key="4">
    <source>
        <dbReference type="ARBA" id="ARBA00022840"/>
    </source>
</evidence>
<dbReference type="SUPFAM" id="SSF56112">
    <property type="entry name" value="Protein kinase-like (PK-like)"/>
    <property type="match status" value="1"/>
</dbReference>
<sequence>MGDEKHPNMEDQLLTRNERVLDLYDAKSSDLPDEEEESLLPILNSLEESEERYKEIDLIAEGGEKRVTRVHDHRLNRQIAMARAIKAKNRQDQEQFLREAQLEANLAHPNIVPVHNMGIDPEGVPFFTMELIPGDSLKTVIKELREGNEEYVRRYPLSVLLHLFLKICDAIAYAHSRNVLHLDIKPDNIRVGEFGEVFICDWGLARILYSDMTTTDTGTLDGDILNDMTQTGMLKGTPGFMAPEQTRSQGDKIFQTDIYAMGALLYNILTYELPVSGNSANELIENTKAGKIIPPHSRRKGAKIPRGLATVSIKAMALDPSDRYPSVVELRAEITRYLNGLPTQAERAGIGTRLSLLIKRHNQYAALLIFSLLLLAAVISVNMVKLNRQKAAAVSARVQAEKNFRLYREQQDEVAKLGIELSDTTHFTAQSGDYSKAREMIRALEIALDKNPEPQKRNDLLVKKGTAHFVLQEFNAASECFEESKPSKPIDLDSWQLSKKYATLKPNDRRMLSLQQATELVEETMSLNKAINYFYYYYIMRKPSPTPEAYLPLAMAMLDKVNRINPTTSKHPMKLEKRPNGHHLDLTGSSYQIFSLSGIGLLRINILEPLEPYSMDISNLPLLTLAEFKGLHVKELNMTGVKTSRRRILIKQLEEMGVQRVIMTTGDYPDDIVDELRSKIEIIDSESSSR</sequence>
<dbReference type="Proteomes" id="UP000346198">
    <property type="component" value="Unassembled WGS sequence"/>
</dbReference>
<dbReference type="EMBL" id="CAAHFH010000001">
    <property type="protein sequence ID" value="VGO19238.1"/>
    <property type="molecule type" value="Genomic_DNA"/>
</dbReference>
<keyword evidence="2" id="KW-0547">Nucleotide-binding</keyword>
<dbReference type="PANTHER" id="PTHR43289">
    <property type="entry name" value="MITOGEN-ACTIVATED PROTEIN KINASE KINASE KINASE 20-RELATED"/>
    <property type="match status" value="1"/>
</dbReference>
<evidence type="ECO:0000256" key="3">
    <source>
        <dbReference type="ARBA" id="ARBA00022777"/>
    </source>
</evidence>
<keyword evidence="1" id="KW-0808">Transferase</keyword>
<evidence type="ECO:0000259" key="6">
    <source>
        <dbReference type="PROSITE" id="PS50011"/>
    </source>
</evidence>
<evidence type="ECO:0000313" key="7">
    <source>
        <dbReference type="EMBL" id="VGO19238.1"/>
    </source>
</evidence>
<evidence type="ECO:0000313" key="8">
    <source>
        <dbReference type="Proteomes" id="UP000346198"/>
    </source>
</evidence>
<dbReference type="InterPro" id="IPR000719">
    <property type="entry name" value="Prot_kinase_dom"/>
</dbReference>
<dbReference type="SMART" id="SM00220">
    <property type="entry name" value="S_TKc"/>
    <property type="match status" value="1"/>
</dbReference>
<keyword evidence="5" id="KW-0812">Transmembrane</keyword>
<feature type="domain" description="Protein kinase" evidence="6">
    <location>
        <begin position="53"/>
        <end position="338"/>
    </location>
</feature>
<feature type="transmembrane region" description="Helical" evidence="5">
    <location>
        <begin position="364"/>
        <end position="384"/>
    </location>
</feature>
<dbReference type="InterPro" id="IPR011009">
    <property type="entry name" value="Kinase-like_dom_sf"/>
</dbReference>
<dbReference type="PANTHER" id="PTHR43289:SF6">
    <property type="entry name" value="SERINE_THREONINE-PROTEIN KINASE NEKL-3"/>
    <property type="match status" value="1"/>
</dbReference>
<dbReference type="PROSITE" id="PS50011">
    <property type="entry name" value="PROTEIN_KINASE_DOM"/>
    <property type="match status" value="1"/>
</dbReference>
<keyword evidence="4" id="KW-0067">ATP-binding</keyword>
<dbReference type="CDD" id="cd14014">
    <property type="entry name" value="STKc_PknB_like"/>
    <property type="match status" value="1"/>
</dbReference>
<keyword evidence="5" id="KW-0472">Membrane</keyword>
<accession>A0A6C2UGH8</accession>
<dbReference type="GO" id="GO:0004674">
    <property type="term" value="F:protein serine/threonine kinase activity"/>
    <property type="evidence" value="ECO:0007669"/>
    <property type="project" value="TreeGrafter"/>
</dbReference>
<name>A0A6C2UGH8_9BACT</name>
<dbReference type="GO" id="GO:0005524">
    <property type="term" value="F:ATP binding"/>
    <property type="evidence" value="ECO:0007669"/>
    <property type="project" value="UniProtKB-KW"/>
</dbReference>
<keyword evidence="5" id="KW-1133">Transmembrane helix</keyword>